<keyword evidence="3" id="KW-1185">Reference proteome</keyword>
<accession>Q8SWJ5</accession>
<gene>
    <name evidence="2" type="ordered locus">ECU01_1100</name>
</gene>
<dbReference type="HOGENOM" id="CLU_1320880_0_0_1"/>
<dbReference type="InParanoid" id="Q8SWJ5"/>
<protein>
    <submittedName>
        <fullName evidence="2">Uncharacterized protein</fullName>
    </submittedName>
</protein>
<proteinExistence type="predicted"/>
<evidence type="ECO:0000313" key="2">
    <source>
        <dbReference type="EMBL" id="CAD24982.1"/>
    </source>
</evidence>
<dbReference type="Proteomes" id="UP000000819">
    <property type="component" value="Chromosome I"/>
</dbReference>
<dbReference type="VEuPathDB" id="MicrosporidiaDB:ECU01_1100"/>
<reference evidence="2 3" key="2">
    <citation type="journal article" date="2001" name="Nature">
        <title>Genome sequence and gene compaction of the eukaryote parasite Encephalitozoon cuniculi.</title>
        <authorList>
            <person name="Katinka M.D."/>
            <person name="Duprat S."/>
            <person name="Cornillot E."/>
            <person name="Metenier G."/>
            <person name="Thomarat F."/>
            <person name="Prensier G."/>
            <person name="Barbe V."/>
            <person name="Peyretaillade E."/>
            <person name="Brottier P."/>
            <person name="Wincker P."/>
            <person name="Delbac F."/>
            <person name="El Alaoui H."/>
            <person name="Peyret P."/>
            <person name="Saurin W."/>
            <person name="Gouy M."/>
            <person name="Weissenbach J."/>
            <person name="Vivares C.P."/>
        </authorList>
    </citation>
    <scope>NUCLEOTIDE SEQUENCE [LARGE SCALE GENOMIC DNA]</scope>
    <source>
        <strain evidence="2 3">GB-M1</strain>
    </source>
</reference>
<dbReference type="RefSeq" id="NP_001402197.1">
    <property type="nucleotide sequence ID" value="NM_001415181.1"/>
</dbReference>
<dbReference type="OrthoDB" id="2193465at2759"/>
<sequence length="217" mass="24977">MDFLSEDGDVKGLFDERVRIHRRDVLSNITNKLGEVPGPHGQESGASDAGTSGGKEIVVQTVSKDVTGPRGEGRGKVVFKDFIGDSGEEARAAKFEDGEDGKAAMLSRIQKEFEELKEAHKKTLRARGKLIRAMEKEVSEMKQKMESRKKAEEESLRRQYDEKLQKRKEMYKKICKERILEYKRRLDEAYRAKALELRKRCEALKRIKELHKGRQPR</sequence>
<dbReference type="GeneID" id="860288"/>
<feature type="region of interest" description="Disordered" evidence="1">
    <location>
        <begin position="31"/>
        <end position="56"/>
    </location>
</feature>
<organism evidence="2 3">
    <name type="scientific">Encephalitozoon cuniculi (strain GB-M1)</name>
    <name type="common">Microsporidian parasite</name>
    <dbReference type="NCBI Taxonomy" id="284813"/>
    <lineage>
        <taxon>Eukaryota</taxon>
        <taxon>Fungi</taxon>
        <taxon>Fungi incertae sedis</taxon>
        <taxon>Microsporidia</taxon>
        <taxon>Unikaryonidae</taxon>
        <taxon>Encephalitozoon</taxon>
    </lineage>
</organism>
<name>Q8SWJ5_ENCCU</name>
<dbReference type="EMBL" id="AL391737">
    <property type="protein sequence ID" value="CAD24982.1"/>
    <property type="molecule type" value="Genomic_DNA"/>
</dbReference>
<dbReference type="AlphaFoldDB" id="Q8SWJ5"/>
<evidence type="ECO:0000256" key="1">
    <source>
        <dbReference type="SAM" id="MobiDB-lite"/>
    </source>
</evidence>
<evidence type="ECO:0000313" key="3">
    <source>
        <dbReference type="Proteomes" id="UP000000819"/>
    </source>
</evidence>
<reference evidence="2 3" key="3">
    <citation type="journal article" date="2009" name="BMC Genomics">
        <title>Identification of transcriptional signals in Encephalitozoon cuniculi widespread among Microsporidia phylum: support for accurate structural genome annotation.</title>
        <authorList>
            <person name="Peyretaillade E."/>
            <person name="Goncalves O."/>
            <person name="Terrat S."/>
            <person name="Dugat-Bony E."/>
            <person name="Wincker P."/>
            <person name="Cornman R.S."/>
            <person name="Evans J.D."/>
            <person name="Delbac F."/>
            <person name="Peyret P."/>
        </authorList>
    </citation>
    <scope>NUCLEOTIDE SEQUENCE [LARGE SCALE GENOMIC DNA]</scope>
    <source>
        <strain evidence="2 3">GB-M1</strain>
    </source>
</reference>
<reference evidence="3" key="1">
    <citation type="journal article" date="2001" name="Genome Res.">
        <title>Sequence and analysis of chromosome I of the amitochondriate intracellular parasite Encephalitozoon cuniculi (Microspora).</title>
        <authorList>
            <person name="Peyret P."/>
            <person name="Katinka M.D."/>
            <person name="Duprat S."/>
            <person name="Duffieux F."/>
            <person name="Barbe V."/>
            <person name="Barbazanges M."/>
            <person name="Weissenbach J."/>
            <person name="Saurin W."/>
            <person name="Vivares C.P."/>
        </authorList>
    </citation>
    <scope>NUCLEOTIDE SEQUENCE [LARGE SCALE GENOMIC DNA]</scope>
    <source>
        <strain evidence="3">GB-M1</strain>
    </source>
</reference>
<dbReference type="KEGG" id="ecu:ECU01_1100"/>
<feature type="region of interest" description="Disordered" evidence="1">
    <location>
        <begin position="138"/>
        <end position="158"/>
    </location>
</feature>